<evidence type="ECO:0000313" key="4">
    <source>
        <dbReference type="Proteomes" id="UP000544090"/>
    </source>
</evidence>
<sequence>MSESNGTQPAPATSDALENLLHENRRFAPDPEFAANAVARPGVYEEAAADRPAFWARQARELLSWEKDFGQALDWTHAPFAKWFVGGELNA</sequence>
<dbReference type="Pfam" id="PF16177">
    <property type="entry name" value="ACAS_N"/>
    <property type="match status" value="1"/>
</dbReference>
<accession>A0A7X6HBC6</accession>
<reference evidence="3 4" key="1">
    <citation type="submission" date="2020-04" db="EMBL/GenBank/DDBJ databases">
        <title>Arthrobacter sp. nov.</title>
        <authorList>
            <person name="Liu S."/>
        </authorList>
    </citation>
    <scope>NUCLEOTIDE SEQUENCE [LARGE SCALE GENOMIC DNA]</scope>
    <source>
        <strain evidence="3 4">E918</strain>
    </source>
</reference>
<organism evidence="3 4">
    <name type="scientific">Arthrobacter mobilis</name>
    <dbReference type="NCBI Taxonomy" id="2724944"/>
    <lineage>
        <taxon>Bacteria</taxon>
        <taxon>Bacillati</taxon>
        <taxon>Actinomycetota</taxon>
        <taxon>Actinomycetes</taxon>
        <taxon>Micrococcales</taxon>
        <taxon>Micrococcaceae</taxon>
        <taxon>Arthrobacter</taxon>
    </lineage>
</organism>
<dbReference type="InterPro" id="IPR042099">
    <property type="entry name" value="ANL_N_sf"/>
</dbReference>
<feature type="region of interest" description="Disordered" evidence="1">
    <location>
        <begin position="1"/>
        <end position="21"/>
    </location>
</feature>
<evidence type="ECO:0000256" key="1">
    <source>
        <dbReference type="SAM" id="MobiDB-lite"/>
    </source>
</evidence>
<name>A0A7X6HBC6_9MICC</name>
<evidence type="ECO:0000313" key="3">
    <source>
        <dbReference type="EMBL" id="NKX53400.1"/>
    </source>
</evidence>
<dbReference type="AlphaFoldDB" id="A0A7X6HBC6"/>
<proteinExistence type="predicted"/>
<comment type="caution">
    <text evidence="3">The sequence shown here is derived from an EMBL/GenBank/DDBJ whole genome shotgun (WGS) entry which is preliminary data.</text>
</comment>
<dbReference type="EMBL" id="JAAZSQ010000002">
    <property type="protein sequence ID" value="NKX53400.1"/>
    <property type="molecule type" value="Genomic_DNA"/>
</dbReference>
<gene>
    <name evidence="3" type="ORF">HGG74_02370</name>
</gene>
<keyword evidence="4" id="KW-1185">Reference proteome</keyword>
<dbReference type="InterPro" id="IPR032387">
    <property type="entry name" value="ACAS_N"/>
</dbReference>
<feature type="compositionally biased region" description="Polar residues" evidence="1">
    <location>
        <begin position="1"/>
        <end position="11"/>
    </location>
</feature>
<dbReference type="Gene3D" id="3.40.50.12780">
    <property type="entry name" value="N-terminal domain of ligase-like"/>
    <property type="match status" value="1"/>
</dbReference>
<dbReference type="Proteomes" id="UP000544090">
    <property type="component" value="Unassembled WGS sequence"/>
</dbReference>
<feature type="domain" description="Acetyl-coenzyme A synthetase N-terminal" evidence="2">
    <location>
        <begin position="43"/>
        <end position="91"/>
    </location>
</feature>
<protein>
    <submittedName>
        <fullName evidence="3">Acetyl-coenzyme A synthetase</fullName>
    </submittedName>
</protein>
<feature type="non-terminal residue" evidence="3">
    <location>
        <position position="91"/>
    </location>
</feature>
<evidence type="ECO:0000259" key="2">
    <source>
        <dbReference type="Pfam" id="PF16177"/>
    </source>
</evidence>
<dbReference type="RefSeq" id="WP_281356049.1">
    <property type="nucleotide sequence ID" value="NZ_JAAZSQ010000002.1"/>
</dbReference>